<dbReference type="Proteomes" id="UP001595859">
    <property type="component" value="Unassembled WGS sequence"/>
</dbReference>
<comment type="caution">
    <text evidence="2">The sequence shown here is derived from an EMBL/GenBank/DDBJ whole genome shotgun (WGS) entry which is preliminary data.</text>
</comment>
<reference evidence="3" key="1">
    <citation type="journal article" date="2019" name="Int. J. Syst. Evol. Microbiol.">
        <title>The Global Catalogue of Microorganisms (GCM) 10K type strain sequencing project: providing services to taxonomists for standard genome sequencing and annotation.</title>
        <authorList>
            <consortium name="The Broad Institute Genomics Platform"/>
            <consortium name="The Broad Institute Genome Sequencing Center for Infectious Disease"/>
            <person name="Wu L."/>
            <person name="Ma J."/>
        </authorList>
    </citation>
    <scope>NUCLEOTIDE SEQUENCE [LARGE SCALE GENOMIC DNA]</scope>
    <source>
        <strain evidence="3">ZS-22-S1</strain>
    </source>
</reference>
<gene>
    <name evidence="2" type="ORF">ACFPCV_35960</name>
</gene>
<accession>A0ABV9SB03</accession>
<evidence type="ECO:0000313" key="2">
    <source>
        <dbReference type="EMBL" id="MFC4858923.1"/>
    </source>
</evidence>
<evidence type="ECO:0000259" key="1">
    <source>
        <dbReference type="Pfam" id="PF04149"/>
    </source>
</evidence>
<dbReference type="EMBL" id="JBHSIS010000024">
    <property type="protein sequence ID" value="MFC4858923.1"/>
    <property type="molecule type" value="Genomic_DNA"/>
</dbReference>
<dbReference type="RefSeq" id="WP_378061661.1">
    <property type="nucleotide sequence ID" value="NZ_JBHSIS010000024.1"/>
</dbReference>
<sequence length="75" mass="8218">MHPVMSGHMENWIRAHTTFAKSTFSEGGNCVEVGKAEVVGVRNSKDPDGPVLWFTRSGWDAFACGMLPLPRRSLG</sequence>
<name>A0ABV9SB03_9PSEU</name>
<evidence type="ECO:0000313" key="3">
    <source>
        <dbReference type="Proteomes" id="UP001595859"/>
    </source>
</evidence>
<protein>
    <submittedName>
        <fullName evidence="2">DUF397 domain-containing protein</fullName>
    </submittedName>
</protein>
<feature type="domain" description="DUF397" evidence="1">
    <location>
        <begin position="18"/>
        <end position="63"/>
    </location>
</feature>
<dbReference type="InterPro" id="IPR007278">
    <property type="entry name" value="DUF397"/>
</dbReference>
<proteinExistence type="predicted"/>
<keyword evidence="3" id="KW-1185">Reference proteome</keyword>
<organism evidence="2 3">
    <name type="scientific">Actinophytocola glycyrrhizae</name>
    <dbReference type="NCBI Taxonomy" id="2044873"/>
    <lineage>
        <taxon>Bacteria</taxon>
        <taxon>Bacillati</taxon>
        <taxon>Actinomycetota</taxon>
        <taxon>Actinomycetes</taxon>
        <taxon>Pseudonocardiales</taxon>
        <taxon>Pseudonocardiaceae</taxon>
    </lineage>
</organism>
<dbReference type="Pfam" id="PF04149">
    <property type="entry name" value="DUF397"/>
    <property type="match status" value="1"/>
</dbReference>